<protein>
    <recommendedName>
        <fullName evidence="3">Bulb-type lectin domain-containing protein</fullName>
    </recommendedName>
</protein>
<name>A0ABW2B154_9RHOB</name>
<comment type="caution">
    <text evidence="1">The sequence shown here is derived from an EMBL/GenBank/DDBJ whole genome shotgun (WGS) entry which is preliminary data.</text>
</comment>
<evidence type="ECO:0008006" key="3">
    <source>
        <dbReference type="Google" id="ProtNLM"/>
    </source>
</evidence>
<dbReference type="Proteomes" id="UP001596353">
    <property type="component" value="Unassembled WGS sequence"/>
</dbReference>
<gene>
    <name evidence="1" type="ORF">ACFQFQ_07725</name>
</gene>
<reference evidence="2" key="1">
    <citation type="journal article" date="2019" name="Int. J. Syst. Evol. Microbiol.">
        <title>The Global Catalogue of Microorganisms (GCM) 10K type strain sequencing project: providing services to taxonomists for standard genome sequencing and annotation.</title>
        <authorList>
            <consortium name="The Broad Institute Genomics Platform"/>
            <consortium name="The Broad Institute Genome Sequencing Center for Infectious Disease"/>
            <person name="Wu L."/>
            <person name="Ma J."/>
        </authorList>
    </citation>
    <scope>NUCLEOTIDE SEQUENCE [LARGE SCALE GENOMIC DNA]</scope>
    <source>
        <strain evidence="2">CCUG 66188</strain>
    </source>
</reference>
<evidence type="ECO:0000313" key="2">
    <source>
        <dbReference type="Proteomes" id="UP001596353"/>
    </source>
</evidence>
<evidence type="ECO:0000313" key="1">
    <source>
        <dbReference type="EMBL" id="MFC6759405.1"/>
    </source>
</evidence>
<sequence length="181" mass="20421">MISIRIEEWDLQIADGSLPSHFTSCLKNAEFVDQIDINNDEGRFLFLGISSGATNNGWPSVVVAQKYQDGRQTFSPGFLLVPDTSLLFLGAGERLLCYDLDKKVRLWEDETDCGFWGWSQSGSYILMSAELEFGVWDKSGKKLWSTFVEPPWSFAIKEQTVELDVMGTTQKFQLSDGVKLD</sequence>
<proteinExistence type="predicted"/>
<organism evidence="1 2">
    <name type="scientific">Sulfitobacter porphyrae</name>
    <dbReference type="NCBI Taxonomy" id="1246864"/>
    <lineage>
        <taxon>Bacteria</taxon>
        <taxon>Pseudomonadati</taxon>
        <taxon>Pseudomonadota</taxon>
        <taxon>Alphaproteobacteria</taxon>
        <taxon>Rhodobacterales</taxon>
        <taxon>Roseobacteraceae</taxon>
        <taxon>Sulfitobacter</taxon>
    </lineage>
</organism>
<accession>A0ABW2B154</accession>
<dbReference type="EMBL" id="JBHSWG010000001">
    <property type="protein sequence ID" value="MFC6759405.1"/>
    <property type="molecule type" value="Genomic_DNA"/>
</dbReference>
<keyword evidence="2" id="KW-1185">Reference proteome</keyword>